<evidence type="ECO:0000313" key="2">
    <source>
        <dbReference type="Proteomes" id="UP000326979"/>
    </source>
</evidence>
<proteinExistence type="predicted"/>
<accession>A0A5N8W2F5</accession>
<comment type="caution">
    <text evidence="1">The sequence shown here is derived from an EMBL/GenBank/DDBJ whole genome shotgun (WGS) entry which is preliminary data.</text>
</comment>
<dbReference type="AlphaFoldDB" id="A0A5N8W2F5"/>
<dbReference type="OrthoDB" id="1991740at2"/>
<name>A0A5N8W2F5_9ACTN</name>
<organism evidence="1 2">
    <name type="scientific">Streptomyces phyllanthi</name>
    <dbReference type="NCBI Taxonomy" id="1803180"/>
    <lineage>
        <taxon>Bacteria</taxon>
        <taxon>Bacillati</taxon>
        <taxon>Actinomycetota</taxon>
        <taxon>Actinomycetes</taxon>
        <taxon>Kitasatosporales</taxon>
        <taxon>Streptomycetaceae</taxon>
        <taxon>Streptomyces</taxon>
    </lineage>
</organism>
<dbReference type="RefSeq" id="WP_152785317.1">
    <property type="nucleotide sequence ID" value="NZ_BAABEQ010000005.1"/>
</dbReference>
<dbReference type="EMBL" id="VJZE01000108">
    <property type="protein sequence ID" value="MPY41673.1"/>
    <property type="molecule type" value="Genomic_DNA"/>
</dbReference>
<evidence type="ECO:0000313" key="1">
    <source>
        <dbReference type="EMBL" id="MPY41673.1"/>
    </source>
</evidence>
<gene>
    <name evidence="1" type="ORF">FNH04_17660</name>
</gene>
<protein>
    <submittedName>
        <fullName evidence="1">Uncharacterized protein</fullName>
    </submittedName>
</protein>
<dbReference type="Proteomes" id="UP000326979">
    <property type="component" value="Unassembled WGS sequence"/>
</dbReference>
<reference evidence="1 2" key="1">
    <citation type="submission" date="2019-07" db="EMBL/GenBank/DDBJ databases">
        <title>New species of Amycolatopsis and Streptomyces.</title>
        <authorList>
            <person name="Duangmal K."/>
            <person name="Teo W.F.A."/>
            <person name="Lipun K."/>
        </authorList>
    </citation>
    <scope>NUCLEOTIDE SEQUENCE [LARGE SCALE GENOMIC DNA]</scope>
    <source>
        <strain evidence="1 2">TISTR 2346</strain>
    </source>
</reference>
<keyword evidence="2" id="KW-1185">Reference proteome</keyword>
<sequence length="72" mass="7562">MANYSEDGSATCAFVMPSTIDGRSAHSADPLANDQDWHLLLWMQTQEWAGTSPVEAIGTAGSQMAGLHTGAP</sequence>